<evidence type="ECO:0000256" key="2">
    <source>
        <dbReference type="ARBA" id="ARBA00022771"/>
    </source>
</evidence>
<name>A0ABR3J4M1_9AGAR</name>
<protein>
    <recommendedName>
        <fullName evidence="5">MYND-type domain-containing protein</fullName>
    </recommendedName>
</protein>
<evidence type="ECO:0000313" key="7">
    <source>
        <dbReference type="Proteomes" id="UP001556367"/>
    </source>
</evidence>
<comment type="caution">
    <text evidence="6">The sequence shown here is derived from an EMBL/GenBank/DDBJ whole genome shotgun (WGS) entry which is preliminary data.</text>
</comment>
<sequence>MNAEFEAAEFLAMMTTEPEEQEIRDLIVQAVRGSIEALTHLHSFCCAQAHAAPLLPLLRAIIPHIKPSIIPAESLTLNPESANDVTRAKWSLLCLEEILRKKADVQMRRIQIQIVYHWRNHIFPWTLFLQRRYLCDYPEDEALTMLEVLGVVQILLKQIGFSPYNMYSPADTNVMHFCIDAWYRLAHVRTPPSAARQLTNAIGVALTSFWYGLNGKPPPLVLETLEREHVIADAAFIHVTWTFKVASAVPICVDPGDDFLALAGALERFSDVFHHPQMANILGPARCARLLMYILKFFTTRRQDITKLSPDFKCTQAHPELTSEDKHNPTGQRCLIEGRIIDDCWMVFSRSSQRAVGIEMYLAASNFGLLTNLIFSGHTPRPESATCVPRAPLHAAFMKTMLPLHMLLPRFFVALEQEFCRIDTLQIKPFPEDDAELEKAWDALKDKFWHLAYARDEAREKGRFFHRCLSDKCRNHFVYQPPEALKQCSGCHVVRYCSTQCQNAHWGKHRAQCYLFQCGRSNWRELGHGGFLGLAQFEAALYTDEWRKELPLLYAKQAKHRFASPDYPVLKIDQSLQQGKRIEPFSSLKPLFDQPCWKKSLPVLRSIGHICVMELSWGAEKVSLLSPLTALSVLKRPDIWTVPPYKRQR</sequence>
<dbReference type="PROSITE" id="PS50865">
    <property type="entry name" value="ZF_MYND_2"/>
    <property type="match status" value="1"/>
</dbReference>
<dbReference type="Pfam" id="PF01753">
    <property type="entry name" value="zf-MYND"/>
    <property type="match status" value="1"/>
</dbReference>
<dbReference type="EMBL" id="JASNQZ010000011">
    <property type="protein sequence ID" value="KAL0950589.1"/>
    <property type="molecule type" value="Genomic_DNA"/>
</dbReference>
<evidence type="ECO:0000259" key="5">
    <source>
        <dbReference type="PROSITE" id="PS50865"/>
    </source>
</evidence>
<keyword evidence="7" id="KW-1185">Reference proteome</keyword>
<keyword evidence="2 4" id="KW-0863">Zinc-finger</keyword>
<dbReference type="Gene3D" id="6.10.140.2220">
    <property type="match status" value="1"/>
</dbReference>
<dbReference type="SUPFAM" id="SSF144232">
    <property type="entry name" value="HIT/MYND zinc finger-like"/>
    <property type="match status" value="1"/>
</dbReference>
<feature type="domain" description="MYND-type" evidence="5">
    <location>
        <begin position="470"/>
        <end position="513"/>
    </location>
</feature>
<evidence type="ECO:0000256" key="1">
    <source>
        <dbReference type="ARBA" id="ARBA00022723"/>
    </source>
</evidence>
<dbReference type="InterPro" id="IPR002893">
    <property type="entry name" value="Znf_MYND"/>
</dbReference>
<keyword evidence="1" id="KW-0479">Metal-binding</keyword>
<reference evidence="7" key="1">
    <citation type="submission" date="2024-06" db="EMBL/GenBank/DDBJ databases">
        <title>Multi-omics analyses provide insights into the biosynthesis of the anticancer antibiotic pleurotin in Hohenbuehelia grisea.</title>
        <authorList>
            <person name="Weaver J.A."/>
            <person name="Alberti F."/>
        </authorList>
    </citation>
    <scope>NUCLEOTIDE SEQUENCE [LARGE SCALE GENOMIC DNA]</scope>
    <source>
        <strain evidence="7">T-177</strain>
    </source>
</reference>
<proteinExistence type="predicted"/>
<organism evidence="6 7">
    <name type="scientific">Hohenbuehelia grisea</name>
    <dbReference type="NCBI Taxonomy" id="104357"/>
    <lineage>
        <taxon>Eukaryota</taxon>
        <taxon>Fungi</taxon>
        <taxon>Dikarya</taxon>
        <taxon>Basidiomycota</taxon>
        <taxon>Agaricomycotina</taxon>
        <taxon>Agaricomycetes</taxon>
        <taxon>Agaricomycetidae</taxon>
        <taxon>Agaricales</taxon>
        <taxon>Pleurotineae</taxon>
        <taxon>Pleurotaceae</taxon>
        <taxon>Hohenbuehelia</taxon>
    </lineage>
</organism>
<evidence type="ECO:0000256" key="4">
    <source>
        <dbReference type="PROSITE-ProRule" id="PRU00134"/>
    </source>
</evidence>
<evidence type="ECO:0000313" key="6">
    <source>
        <dbReference type="EMBL" id="KAL0950589.1"/>
    </source>
</evidence>
<accession>A0ABR3J4M1</accession>
<evidence type="ECO:0000256" key="3">
    <source>
        <dbReference type="ARBA" id="ARBA00022833"/>
    </source>
</evidence>
<gene>
    <name evidence="6" type="ORF">HGRIS_007381</name>
</gene>
<keyword evidence="3" id="KW-0862">Zinc</keyword>
<dbReference type="Proteomes" id="UP001556367">
    <property type="component" value="Unassembled WGS sequence"/>
</dbReference>